<name>A0A8C5G3K7_GOUWI</name>
<dbReference type="PANTHER" id="PTHR18929">
    <property type="entry name" value="PROTEIN DISULFIDE ISOMERASE"/>
    <property type="match status" value="1"/>
</dbReference>
<dbReference type="InterPro" id="IPR036249">
    <property type="entry name" value="Thioredoxin-like_sf"/>
</dbReference>
<protein>
    <recommendedName>
        <fullName evidence="2">Thioredoxin domain-containing protein</fullName>
    </recommendedName>
</protein>
<keyword evidence="4" id="KW-1185">Reference proteome</keyword>
<dbReference type="GO" id="GO:0003756">
    <property type="term" value="F:protein disulfide isomerase activity"/>
    <property type="evidence" value="ECO:0007669"/>
    <property type="project" value="TreeGrafter"/>
</dbReference>
<reference evidence="3" key="2">
    <citation type="submission" date="2025-08" db="UniProtKB">
        <authorList>
            <consortium name="Ensembl"/>
        </authorList>
    </citation>
    <scope>IDENTIFICATION</scope>
</reference>
<dbReference type="Proteomes" id="UP000694680">
    <property type="component" value="Chromosome 1"/>
</dbReference>
<proteinExistence type="inferred from homology"/>
<dbReference type="AlphaFoldDB" id="A0A8C5G3K7"/>
<reference evidence="3" key="3">
    <citation type="submission" date="2025-09" db="UniProtKB">
        <authorList>
            <consortium name="Ensembl"/>
        </authorList>
    </citation>
    <scope>IDENTIFICATION</scope>
</reference>
<comment type="similarity">
    <text evidence="1">Belongs to the protein disulfide isomerase family.</text>
</comment>
<dbReference type="InterPro" id="IPR013766">
    <property type="entry name" value="Thioredoxin_domain"/>
</dbReference>
<reference evidence="3" key="1">
    <citation type="submission" date="2020-06" db="EMBL/GenBank/DDBJ databases">
        <authorList>
            <consortium name="Wellcome Sanger Institute Data Sharing"/>
        </authorList>
    </citation>
    <scope>NUCLEOTIDE SEQUENCE [LARGE SCALE GENOMIC DNA]</scope>
</reference>
<dbReference type="SUPFAM" id="SSF52833">
    <property type="entry name" value="Thioredoxin-like"/>
    <property type="match status" value="1"/>
</dbReference>
<dbReference type="GO" id="GO:0034976">
    <property type="term" value="P:response to endoplasmic reticulum stress"/>
    <property type="evidence" value="ECO:0007669"/>
    <property type="project" value="TreeGrafter"/>
</dbReference>
<dbReference type="PANTHER" id="PTHR18929:SF93">
    <property type="entry name" value="PROTEIN DISULFIDE-ISOMERASE A2"/>
    <property type="match status" value="1"/>
</dbReference>
<dbReference type="Gene3D" id="3.40.30.10">
    <property type="entry name" value="Glutaredoxin"/>
    <property type="match status" value="1"/>
</dbReference>
<evidence type="ECO:0000259" key="2">
    <source>
        <dbReference type="Pfam" id="PF00085"/>
    </source>
</evidence>
<accession>A0A8C5G3K7</accession>
<evidence type="ECO:0000313" key="4">
    <source>
        <dbReference type="Proteomes" id="UP000694680"/>
    </source>
</evidence>
<evidence type="ECO:0000313" key="3">
    <source>
        <dbReference type="Ensembl" id="ENSGWIP00000012236.1"/>
    </source>
</evidence>
<dbReference type="GO" id="GO:0005783">
    <property type="term" value="C:endoplasmic reticulum"/>
    <property type="evidence" value="ECO:0007669"/>
    <property type="project" value="TreeGrafter"/>
</dbReference>
<dbReference type="Pfam" id="PF00085">
    <property type="entry name" value="Thioredoxin"/>
    <property type="match status" value="1"/>
</dbReference>
<dbReference type="Ensembl" id="ENSGWIT00000013649.1">
    <property type="protein sequence ID" value="ENSGWIP00000012236.1"/>
    <property type="gene ID" value="ENSGWIG00000007121.1"/>
</dbReference>
<organism evidence="3 4">
    <name type="scientific">Gouania willdenowi</name>
    <name type="common">Blunt-snouted clingfish</name>
    <name type="synonym">Lepadogaster willdenowi</name>
    <dbReference type="NCBI Taxonomy" id="441366"/>
    <lineage>
        <taxon>Eukaryota</taxon>
        <taxon>Metazoa</taxon>
        <taxon>Chordata</taxon>
        <taxon>Craniata</taxon>
        <taxon>Vertebrata</taxon>
        <taxon>Euteleostomi</taxon>
        <taxon>Actinopterygii</taxon>
        <taxon>Neopterygii</taxon>
        <taxon>Teleostei</taxon>
        <taxon>Neoteleostei</taxon>
        <taxon>Acanthomorphata</taxon>
        <taxon>Ovalentaria</taxon>
        <taxon>Blenniimorphae</taxon>
        <taxon>Blenniiformes</taxon>
        <taxon>Gobiesocoidei</taxon>
        <taxon>Gobiesocidae</taxon>
        <taxon>Gobiesocinae</taxon>
        <taxon>Gouania</taxon>
    </lineage>
</organism>
<evidence type="ECO:0000256" key="1">
    <source>
        <dbReference type="ARBA" id="ARBA00006347"/>
    </source>
</evidence>
<sequence>MHQFCFGASAFVTTRLSLPKPQPLPHDWFEPLGLVFEKGKVVMLLLNMGLLKTLSVCVCVCADAPWCGHCKELSPIWDQLAKMDATANEVEALTIDGFPTLKYFPAGGKEVHNTCMRCP</sequence>
<dbReference type="GO" id="GO:0006457">
    <property type="term" value="P:protein folding"/>
    <property type="evidence" value="ECO:0007669"/>
    <property type="project" value="TreeGrafter"/>
</dbReference>
<feature type="domain" description="Thioredoxin" evidence="2">
    <location>
        <begin position="63"/>
        <end position="109"/>
    </location>
</feature>